<dbReference type="NCBIfam" id="TIGR04183">
    <property type="entry name" value="Por_Secre_tail"/>
    <property type="match status" value="1"/>
</dbReference>
<protein>
    <submittedName>
        <fullName evidence="4">T9SS type A sorting domain-containing protein</fullName>
    </submittedName>
</protein>
<dbReference type="EMBL" id="VWSG01000017">
    <property type="protein sequence ID" value="KAA5531765.1"/>
    <property type="molecule type" value="Genomic_DNA"/>
</dbReference>
<dbReference type="EMBL" id="VWSG01000011">
    <property type="protein sequence ID" value="KAA5532847.1"/>
    <property type="molecule type" value="Genomic_DNA"/>
</dbReference>
<evidence type="ECO:0000313" key="3">
    <source>
        <dbReference type="EMBL" id="KAA5531765.1"/>
    </source>
</evidence>
<organism evidence="4 5">
    <name type="scientific">Paenimyroides baculatum</name>
    <dbReference type="NCBI Taxonomy" id="2608000"/>
    <lineage>
        <taxon>Bacteria</taxon>
        <taxon>Pseudomonadati</taxon>
        <taxon>Bacteroidota</taxon>
        <taxon>Flavobacteriia</taxon>
        <taxon>Flavobacteriales</taxon>
        <taxon>Flavobacteriaceae</taxon>
        <taxon>Paenimyroides</taxon>
    </lineage>
</organism>
<evidence type="ECO:0000259" key="2">
    <source>
        <dbReference type="Pfam" id="PF18962"/>
    </source>
</evidence>
<reference evidence="4 5" key="1">
    <citation type="submission" date="2019-09" db="EMBL/GenBank/DDBJ databases">
        <title>Genome sequence and assembly of Flavobacterium sp.</title>
        <authorList>
            <person name="Chhetri G."/>
        </authorList>
    </citation>
    <scope>NUCLEOTIDE SEQUENCE [LARGE SCALE GENOMIC DNA]</scope>
    <source>
        <strain evidence="4 5">SNL9</strain>
    </source>
</reference>
<dbReference type="Proteomes" id="UP000325141">
    <property type="component" value="Unassembled WGS sequence"/>
</dbReference>
<dbReference type="Pfam" id="PF18962">
    <property type="entry name" value="Por_Secre_tail"/>
    <property type="match status" value="1"/>
</dbReference>
<dbReference type="InterPro" id="IPR026444">
    <property type="entry name" value="Secre_tail"/>
</dbReference>
<accession>A0A5M6CCJ2</accession>
<feature type="domain" description="Secretion system C-terminal sorting" evidence="2">
    <location>
        <begin position="4"/>
        <end position="38"/>
    </location>
</feature>
<evidence type="ECO:0000313" key="5">
    <source>
        <dbReference type="Proteomes" id="UP000325141"/>
    </source>
</evidence>
<keyword evidence="1" id="KW-0732">Signal</keyword>
<name>A0A5M6CCJ2_9FLAO</name>
<dbReference type="RefSeq" id="WP_150014111.1">
    <property type="nucleotide sequence ID" value="NZ_VWSG01000011.1"/>
</dbReference>
<sequence length="40" mass="4681">MKRDFDNQTVQLDFSNLSAGTYMLNIKTKENSQFVKIVKK</sequence>
<keyword evidence="5" id="KW-1185">Reference proteome</keyword>
<comment type="caution">
    <text evidence="4">The sequence shown here is derived from an EMBL/GenBank/DDBJ whole genome shotgun (WGS) entry which is preliminary data.</text>
</comment>
<proteinExistence type="predicted"/>
<evidence type="ECO:0000256" key="1">
    <source>
        <dbReference type="ARBA" id="ARBA00022729"/>
    </source>
</evidence>
<evidence type="ECO:0000313" key="4">
    <source>
        <dbReference type="EMBL" id="KAA5532847.1"/>
    </source>
</evidence>
<dbReference type="AlphaFoldDB" id="A0A5M6CCJ2"/>
<gene>
    <name evidence="4" type="ORF">F0460_13475</name>
    <name evidence="3" type="ORF">F0460_15350</name>
</gene>